<evidence type="ECO:0008006" key="4">
    <source>
        <dbReference type="Google" id="ProtNLM"/>
    </source>
</evidence>
<dbReference type="EMBL" id="CP114029">
    <property type="protein sequence ID" value="WAP69119.1"/>
    <property type="molecule type" value="Genomic_DNA"/>
</dbReference>
<name>A0ABY7BZ60_9HYPH</name>
<keyword evidence="3" id="KW-1185">Reference proteome</keyword>
<evidence type="ECO:0000256" key="1">
    <source>
        <dbReference type="SAM" id="MobiDB-lite"/>
    </source>
</evidence>
<reference evidence="2" key="1">
    <citation type="submission" date="2022-12" db="EMBL/GenBank/DDBJ databases">
        <title>Jiella pelagia sp. nov., isolated from phosphonate enriched culture of Northwest Pacific surface seawater.</title>
        <authorList>
            <person name="Shin D.Y."/>
            <person name="Hwang C.Y."/>
        </authorList>
    </citation>
    <scope>NUCLEOTIDE SEQUENCE</scope>
    <source>
        <strain evidence="2">HL-NP1</strain>
    </source>
</reference>
<evidence type="ECO:0000313" key="3">
    <source>
        <dbReference type="Proteomes" id="UP001164020"/>
    </source>
</evidence>
<evidence type="ECO:0000313" key="2">
    <source>
        <dbReference type="EMBL" id="WAP69119.1"/>
    </source>
</evidence>
<organism evidence="2 3">
    <name type="scientific">Jiella pelagia</name>
    <dbReference type="NCBI Taxonomy" id="2986949"/>
    <lineage>
        <taxon>Bacteria</taxon>
        <taxon>Pseudomonadati</taxon>
        <taxon>Pseudomonadota</taxon>
        <taxon>Alphaproteobacteria</taxon>
        <taxon>Hyphomicrobiales</taxon>
        <taxon>Aurantimonadaceae</taxon>
        <taxon>Jiella</taxon>
    </lineage>
</organism>
<dbReference type="Proteomes" id="UP001164020">
    <property type="component" value="Chromosome"/>
</dbReference>
<accession>A0ABY7BZ60</accession>
<proteinExistence type="predicted"/>
<gene>
    <name evidence="2" type="ORF">OH818_01960</name>
</gene>
<dbReference type="RefSeq" id="WP_268881557.1">
    <property type="nucleotide sequence ID" value="NZ_CP114029.1"/>
</dbReference>
<feature type="region of interest" description="Disordered" evidence="1">
    <location>
        <begin position="61"/>
        <end position="86"/>
    </location>
</feature>
<sequence length="133" mass="14941">MSTWVACRKNRLHAGSRESCWESAWKKGYGEAMTKGAPQALQVADRWHLMENASDAFLDAVRKSMSTGPTGGRRDNGRTGPATSAERLQYESFLRRELTNEMILALAQQNVPIKEIVRRTGHSRGLVRRVLRG</sequence>
<protein>
    <recommendedName>
        <fullName evidence="4">Transposase</fullName>
    </recommendedName>
</protein>